<dbReference type="Proteomes" id="UP001329825">
    <property type="component" value="Chromosome 8"/>
</dbReference>
<evidence type="ECO:0000313" key="4">
    <source>
        <dbReference type="Proteomes" id="UP001329825"/>
    </source>
</evidence>
<accession>A0ABZ1D714</accession>
<dbReference type="PROSITE" id="PS50005">
    <property type="entry name" value="TPR"/>
    <property type="match status" value="1"/>
</dbReference>
<dbReference type="EMBL" id="CP141888">
    <property type="protein sequence ID" value="WRT69109.1"/>
    <property type="molecule type" value="Genomic_DNA"/>
</dbReference>
<dbReference type="SMART" id="SM00028">
    <property type="entry name" value="TPR"/>
    <property type="match status" value="1"/>
</dbReference>
<gene>
    <name evidence="3" type="ORF">IL334_006093</name>
</gene>
<feature type="compositionally biased region" description="Basic residues" evidence="2">
    <location>
        <begin position="1"/>
        <end position="13"/>
    </location>
</feature>
<proteinExistence type="predicted"/>
<dbReference type="SUPFAM" id="SSF48452">
    <property type="entry name" value="TPR-like"/>
    <property type="match status" value="1"/>
</dbReference>
<feature type="region of interest" description="Disordered" evidence="2">
    <location>
        <begin position="1"/>
        <end position="30"/>
    </location>
</feature>
<reference evidence="3 4" key="1">
    <citation type="submission" date="2024-01" db="EMBL/GenBank/DDBJ databases">
        <title>Comparative genomics of Cryptococcus and Kwoniella reveals pathogenesis evolution and contrasting modes of karyotype evolution via chromosome fusion or intercentromeric recombination.</title>
        <authorList>
            <person name="Coelho M.A."/>
            <person name="David-Palma M."/>
            <person name="Shea T."/>
            <person name="Bowers K."/>
            <person name="McGinley-Smith S."/>
            <person name="Mohammad A.W."/>
            <person name="Gnirke A."/>
            <person name="Yurkov A.M."/>
            <person name="Nowrousian M."/>
            <person name="Sun S."/>
            <person name="Cuomo C.A."/>
            <person name="Heitman J."/>
        </authorList>
    </citation>
    <scope>NUCLEOTIDE SEQUENCE [LARGE SCALE GENOMIC DNA]</scope>
    <source>
        <strain evidence="3">CBS 11374</strain>
    </source>
</reference>
<evidence type="ECO:0008006" key="5">
    <source>
        <dbReference type="Google" id="ProtNLM"/>
    </source>
</evidence>
<feature type="repeat" description="TPR" evidence="1">
    <location>
        <begin position="34"/>
        <end position="67"/>
    </location>
</feature>
<dbReference type="GeneID" id="87958223"/>
<dbReference type="CDD" id="cd24142">
    <property type="entry name" value="ACL4-like"/>
    <property type="match status" value="1"/>
</dbReference>
<organism evidence="3 4">
    <name type="scientific">Kwoniella shivajii</name>
    <dbReference type="NCBI Taxonomy" id="564305"/>
    <lineage>
        <taxon>Eukaryota</taxon>
        <taxon>Fungi</taxon>
        <taxon>Dikarya</taxon>
        <taxon>Basidiomycota</taxon>
        <taxon>Agaricomycotina</taxon>
        <taxon>Tremellomycetes</taxon>
        <taxon>Tremellales</taxon>
        <taxon>Cryptococcaceae</taxon>
        <taxon>Kwoniella</taxon>
    </lineage>
</organism>
<dbReference type="Gene3D" id="1.25.40.10">
    <property type="entry name" value="Tetratricopeptide repeat domain"/>
    <property type="match status" value="1"/>
</dbReference>
<dbReference type="InterPro" id="IPR019734">
    <property type="entry name" value="TPR_rpt"/>
</dbReference>
<keyword evidence="4" id="KW-1185">Reference proteome</keyword>
<keyword evidence="1" id="KW-0802">TPR repeat</keyword>
<sequence length="390" mass="43009">MTRTKSAARRQAKPQKEAKPTGAQANGTAGPIDAASLIDKAHTLLAQSNFELAIKFLDRALELEPANLEARELVGIAELEAGDEERGREHLLHLLPPHVTEPPSHPSPYLYLAQSASEPQEALGYYSTATAMLEQRIAEKDRKGKGRQIAPQAEEDEEEVDEERQMAVTALVAMIEIWMSDLCFEEAAEKNCDALIQRALTISPKDPEVKLSLASIRMSQSRIEDAKEVVMSLYNDLEGREPFDPTLPALPARLALSRLLLEHSAHLEALDIISTIREEDSLNVEGAYLEGWALYLRAEAIKENPSIITSLTVPTPVAGEEEPDEPMSPEECLSESMKSLIECAKLYADQEYEDEGIGAHVAELLEELEKNGVVPAIHEEEDEDGDVEMA</sequence>
<dbReference type="RefSeq" id="XP_062793848.1">
    <property type="nucleotide sequence ID" value="XM_062937797.1"/>
</dbReference>
<evidence type="ECO:0000313" key="3">
    <source>
        <dbReference type="EMBL" id="WRT69109.1"/>
    </source>
</evidence>
<evidence type="ECO:0000256" key="1">
    <source>
        <dbReference type="PROSITE-ProRule" id="PRU00339"/>
    </source>
</evidence>
<evidence type="ECO:0000256" key="2">
    <source>
        <dbReference type="SAM" id="MobiDB-lite"/>
    </source>
</evidence>
<feature type="region of interest" description="Disordered" evidence="2">
    <location>
        <begin position="140"/>
        <end position="162"/>
    </location>
</feature>
<name>A0ABZ1D714_9TREE</name>
<feature type="compositionally biased region" description="Acidic residues" evidence="2">
    <location>
        <begin position="153"/>
        <end position="162"/>
    </location>
</feature>
<dbReference type="InterPro" id="IPR011990">
    <property type="entry name" value="TPR-like_helical_dom_sf"/>
</dbReference>
<protein>
    <recommendedName>
        <fullName evidence="5">TPR-like protein</fullName>
    </recommendedName>
</protein>